<sequence>MELKSLEHMSKPELVYAQKGDAAIGPAIQAVQKQKWSEDTDDNPELSQLKREKDKLIMKDGLLHRLSKRPA</sequence>
<proteinExistence type="predicted"/>
<dbReference type="AlphaFoldDB" id="A0AAV1NHD4"/>
<protein>
    <submittedName>
        <fullName evidence="1">Uncharacterized protein LOC121912543</fullName>
    </submittedName>
</protein>
<dbReference type="EMBL" id="CAWUFR010000032">
    <property type="protein sequence ID" value="CAK6958184.1"/>
    <property type="molecule type" value="Genomic_DNA"/>
</dbReference>
<evidence type="ECO:0000313" key="2">
    <source>
        <dbReference type="Proteomes" id="UP001314229"/>
    </source>
</evidence>
<name>A0AAV1NHD4_SCOSC</name>
<dbReference type="Proteomes" id="UP001314229">
    <property type="component" value="Unassembled WGS sequence"/>
</dbReference>
<evidence type="ECO:0000313" key="1">
    <source>
        <dbReference type="EMBL" id="CAK6958184.1"/>
    </source>
</evidence>
<keyword evidence="2" id="KW-1185">Reference proteome</keyword>
<gene>
    <name evidence="1" type="ORF">FSCOSCO3_A024347</name>
</gene>
<organism evidence="1 2">
    <name type="scientific">Scomber scombrus</name>
    <name type="common">Atlantic mackerel</name>
    <name type="synonym">Scomber vernalis</name>
    <dbReference type="NCBI Taxonomy" id="13677"/>
    <lineage>
        <taxon>Eukaryota</taxon>
        <taxon>Metazoa</taxon>
        <taxon>Chordata</taxon>
        <taxon>Craniata</taxon>
        <taxon>Vertebrata</taxon>
        <taxon>Euteleostomi</taxon>
        <taxon>Actinopterygii</taxon>
        <taxon>Neopterygii</taxon>
        <taxon>Teleostei</taxon>
        <taxon>Neoteleostei</taxon>
        <taxon>Acanthomorphata</taxon>
        <taxon>Pelagiaria</taxon>
        <taxon>Scombriformes</taxon>
        <taxon>Scombridae</taxon>
        <taxon>Scomber</taxon>
    </lineage>
</organism>
<accession>A0AAV1NHD4</accession>
<reference evidence="1 2" key="1">
    <citation type="submission" date="2024-01" db="EMBL/GenBank/DDBJ databases">
        <authorList>
            <person name="Alioto T."/>
            <person name="Alioto T."/>
            <person name="Gomez Garrido J."/>
        </authorList>
    </citation>
    <scope>NUCLEOTIDE SEQUENCE [LARGE SCALE GENOMIC DNA]</scope>
</reference>
<feature type="non-terminal residue" evidence="1">
    <location>
        <position position="71"/>
    </location>
</feature>
<comment type="caution">
    <text evidence="1">The sequence shown here is derived from an EMBL/GenBank/DDBJ whole genome shotgun (WGS) entry which is preliminary data.</text>
</comment>